<dbReference type="STRING" id="83784.SAMN05192564_11620"/>
<dbReference type="RefSeq" id="WP_090538280.1">
    <property type="nucleotide sequence ID" value="NZ_FNRQ01000016.1"/>
</dbReference>
<evidence type="ECO:0000256" key="2">
    <source>
        <dbReference type="ARBA" id="ARBA00013064"/>
    </source>
</evidence>
<feature type="signal peptide" evidence="7">
    <location>
        <begin position="1"/>
        <end position="19"/>
    </location>
</feature>
<keyword evidence="10" id="KW-1185">Reference proteome</keyword>
<gene>
    <name evidence="9" type="ORF">SAMN05192564_11620</name>
</gene>
<evidence type="ECO:0000313" key="10">
    <source>
        <dbReference type="Proteomes" id="UP000198638"/>
    </source>
</evidence>
<keyword evidence="7" id="KW-0732">Signal</keyword>
<evidence type="ECO:0000256" key="4">
    <source>
        <dbReference type="ARBA" id="ARBA00022912"/>
    </source>
</evidence>
<accession>A0A1H4HSZ6</accession>
<evidence type="ECO:0000256" key="3">
    <source>
        <dbReference type="ARBA" id="ARBA00022801"/>
    </source>
</evidence>
<dbReference type="Gene3D" id="3.40.50.2300">
    <property type="match status" value="1"/>
</dbReference>
<keyword evidence="4" id="KW-0904">Protein phosphatase</keyword>
<dbReference type="GO" id="GO:0004725">
    <property type="term" value="F:protein tyrosine phosphatase activity"/>
    <property type="evidence" value="ECO:0007669"/>
    <property type="project" value="UniProtKB-EC"/>
</dbReference>
<dbReference type="Pfam" id="PF01451">
    <property type="entry name" value="LMWPc"/>
    <property type="match status" value="1"/>
</dbReference>
<dbReference type="InterPro" id="IPR050438">
    <property type="entry name" value="LMW_PTPase"/>
</dbReference>
<dbReference type="SMART" id="SM00226">
    <property type="entry name" value="LMWPc"/>
    <property type="match status" value="1"/>
</dbReference>
<sequence>MRPAILVVCLANVCRSPMAQGLLGQCFPAVDVSSAGIHGIEGHPADPFAYDVMLARGVDIASHRARRLDVTQCLRADLILVMERAQRLHIERCFPAARGRVFNLGLFPHAGYESGHFDIPDPSGGPYRAFEQCADLIAHGIEAWEHRIRSLLACPDRIVH</sequence>
<dbReference type="InterPro" id="IPR023485">
    <property type="entry name" value="Ptyr_pPase"/>
</dbReference>
<protein>
    <recommendedName>
        <fullName evidence="2">protein-tyrosine-phosphatase</fullName>
        <ecNumber evidence="2">3.1.3.48</ecNumber>
    </recommendedName>
</protein>
<dbReference type="CDD" id="cd16343">
    <property type="entry name" value="LMWPTP"/>
    <property type="match status" value="1"/>
</dbReference>
<feature type="active site" description="Nucleophile" evidence="6">
    <location>
        <position position="9"/>
    </location>
</feature>
<dbReference type="AlphaFoldDB" id="A0A1H4HSZ6"/>
<dbReference type="EMBL" id="FNRQ01000016">
    <property type="protein sequence ID" value="SEB24954.1"/>
    <property type="molecule type" value="Genomic_DNA"/>
</dbReference>
<dbReference type="PANTHER" id="PTHR11717">
    <property type="entry name" value="LOW MOLECULAR WEIGHT PROTEIN TYROSINE PHOSPHATASE"/>
    <property type="match status" value="1"/>
</dbReference>
<reference evidence="10" key="1">
    <citation type="submission" date="2016-10" db="EMBL/GenBank/DDBJ databases">
        <authorList>
            <person name="Varghese N."/>
            <person name="Submissions S."/>
        </authorList>
    </citation>
    <scope>NUCLEOTIDE SEQUENCE [LARGE SCALE GENOMIC DNA]</scope>
    <source>
        <strain evidence="10">LMG 24000</strain>
    </source>
</reference>
<comment type="similarity">
    <text evidence="1">Belongs to the low molecular weight phosphotyrosine protein phosphatase family.</text>
</comment>
<evidence type="ECO:0000256" key="7">
    <source>
        <dbReference type="SAM" id="SignalP"/>
    </source>
</evidence>
<proteinExistence type="inferred from homology"/>
<evidence type="ECO:0000256" key="5">
    <source>
        <dbReference type="ARBA" id="ARBA00051722"/>
    </source>
</evidence>
<feature type="chain" id="PRO_5011782630" description="protein-tyrosine-phosphatase" evidence="7">
    <location>
        <begin position="20"/>
        <end position="160"/>
    </location>
</feature>
<dbReference type="SUPFAM" id="SSF52788">
    <property type="entry name" value="Phosphotyrosine protein phosphatases I"/>
    <property type="match status" value="1"/>
</dbReference>
<organism evidence="9 10">
    <name type="scientific">Paraburkholderia sartisoli</name>
    <dbReference type="NCBI Taxonomy" id="83784"/>
    <lineage>
        <taxon>Bacteria</taxon>
        <taxon>Pseudomonadati</taxon>
        <taxon>Pseudomonadota</taxon>
        <taxon>Betaproteobacteria</taxon>
        <taxon>Burkholderiales</taxon>
        <taxon>Burkholderiaceae</taxon>
        <taxon>Paraburkholderia</taxon>
    </lineage>
</organism>
<keyword evidence="3" id="KW-0378">Hydrolase</keyword>
<dbReference type="OrthoDB" id="9784339at2"/>
<evidence type="ECO:0000256" key="1">
    <source>
        <dbReference type="ARBA" id="ARBA00011063"/>
    </source>
</evidence>
<feature type="active site" description="Proton donor" evidence="6">
    <location>
        <position position="121"/>
    </location>
</feature>
<dbReference type="PRINTS" id="PR00719">
    <property type="entry name" value="LMWPTPASE"/>
</dbReference>
<dbReference type="InterPro" id="IPR017867">
    <property type="entry name" value="Tyr_phospatase_low_mol_wt"/>
</dbReference>
<dbReference type="PANTHER" id="PTHR11717:SF31">
    <property type="entry name" value="LOW MOLECULAR WEIGHT PROTEIN-TYROSINE-PHOSPHATASE ETP-RELATED"/>
    <property type="match status" value="1"/>
</dbReference>
<feature type="domain" description="Phosphotyrosine protein phosphatase I" evidence="8">
    <location>
        <begin position="3"/>
        <end position="147"/>
    </location>
</feature>
<dbReference type="EC" id="3.1.3.48" evidence="2"/>
<evidence type="ECO:0000313" key="9">
    <source>
        <dbReference type="EMBL" id="SEB24954.1"/>
    </source>
</evidence>
<evidence type="ECO:0000259" key="8">
    <source>
        <dbReference type="SMART" id="SM00226"/>
    </source>
</evidence>
<name>A0A1H4HSZ6_9BURK</name>
<feature type="active site" evidence="6">
    <location>
        <position position="15"/>
    </location>
</feature>
<evidence type="ECO:0000256" key="6">
    <source>
        <dbReference type="PIRSR" id="PIRSR617867-1"/>
    </source>
</evidence>
<comment type="catalytic activity">
    <reaction evidence="5">
        <text>O-phospho-L-tyrosyl-[protein] + H2O = L-tyrosyl-[protein] + phosphate</text>
        <dbReference type="Rhea" id="RHEA:10684"/>
        <dbReference type="Rhea" id="RHEA-COMP:10136"/>
        <dbReference type="Rhea" id="RHEA-COMP:20101"/>
        <dbReference type="ChEBI" id="CHEBI:15377"/>
        <dbReference type="ChEBI" id="CHEBI:43474"/>
        <dbReference type="ChEBI" id="CHEBI:46858"/>
        <dbReference type="ChEBI" id="CHEBI:61978"/>
        <dbReference type="EC" id="3.1.3.48"/>
    </reaction>
</comment>
<dbReference type="InterPro" id="IPR036196">
    <property type="entry name" value="Ptyr_pPase_sf"/>
</dbReference>
<dbReference type="Proteomes" id="UP000198638">
    <property type="component" value="Unassembled WGS sequence"/>
</dbReference>